<accession>A0A5P2D2H9</accession>
<evidence type="ECO:0000256" key="1">
    <source>
        <dbReference type="ARBA" id="ARBA00000085"/>
    </source>
</evidence>
<dbReference type="SMART" id="SM00387">
    <property type="entry name" value="HATPase_c"/>
    <property type="match status" value="1"/>
</dbReference>
<dbReference type="SMART" id="SM00388">
    <property type="entry name" value="HisKA"/>
    <property type="match status" value="1"/>
</dbReference>
<feature type="compositionally biased region" description="Basic and acidic residues" evidence="10">
    <location>
        <begin position="66"/>
        <end position="78"/>
    </location>
</feature>
<keyword evidence="11" id="KW-0472">Membrane</keyword>
<evidence type="ECO:0000256" key="2">
    <source>
        <dbReference type="ARBA" id="ARBA00004236"/>
    </source>
</evidence>
<feature type="domain" description="Histidine kinase" evidence="12">
    <location>
        <begin position="194"/>
        <end position="410"/>
    </location>
</feature>
<evidence type="ECO:0000259" key="12">
    <source>
        <dbReference type="PROSITE" id="PS50109"/>
    </source>
</evidence>
<evidence type="ECO:0000313" key="15">
    <source>
        <dbReference type="Proteomes" id="UP000325211"/>
    </source>
</evidence>
<comment type="subcellular location">
    <subcellularLocation>
        <location evidence="2">Cell membrane</location>
    </subcellularLocation>
</comment>
<dbReference type="CDD" id="cd00082">
    <property type="entry name" value="HisKA"/>
    <property type="match status" value="1"/>
</dbReference>
<dbReference type="PROSITE" id="PS50885">
    <property type="entry name" value="HAMP"/>
    <property type="match status" value="1"/>
</dbReference>
<evidence type="ECO:0000256" key="9">
    <source>
        <dbReference type="ARBA" id="ARBA00023012"/>
    </source>
</evidence>
<dbReference type="Pfam" id="PF00672">
    <property type="entry name" value="HAMP"/>
    <property type="match status" value="1"/>
</dbReference>
<protein>
    <recommendedName>
        <fullName evidence="3">histidine kinase</fullName>
        <ecNumber evidence="3">2.7.13.3</ecNumber>
    </recommendedName>
</protein>
<dbReference type="PROSITE" id="PS50109">
    <property type="entry name" value="HIS_KIN"/>
    <property type="match status" value="1"/>
</dbReference>
<keyword evidence="6 11" id="KW-0812">Transmembrane</keyword>
<feature type="region of interest" description="Disordered" evidence="10">
    <location>
        <begin position="58"/>
        <end position="87"/>
    </location>
</feature>
<dbReference type="SUPFAM" id="SSF55874">
    <property type="entry name" value="ATPase domain of HSP90 chaperone/DNA topoisomerase II/histidine kinase"/>
    <property type="match status" value="1"/>
</dbReference>
<dbReference type="EC" id="2.7.13.3" evidence="3"/>
<feature type="transmembrane region" description="Helical" evidence="11">
    <location>
        <begin position="17"/>
        <end position="38"/>
    </location>
</feature>
<dbReference type="Proteomes" id="UP000325211">
    <property type="component" value="Chromosome"/>
</dbReference>
<dbReference type="CDD" id="cd06225">
    <property type="entry name" value="HAMP"/>
    <property type="match status" value="1"/>
</dbReference>
<dbReference type="InterPro" id="IPR036097">
    <property type="entry name" value="HisK_dim/P_sf"/>
</dbReference>
<dbReference type="InterPro" id="IPR036890">
    <property type="entry name" value="HATPase_C_sf"/>
</dbReference>
<evidence type="ECO:0000256" key="6">
    <source>
        <dbReference type="ARBA" id="ARBA00022692"/>
    </source>
</evidence>
<organism evidence="14 15">
    <name type="scientific">Streptomyces venezuelae</name>
    <dbReference type="NCBI Taxonomy" id="54571"/>
    <lineage>
        <taxon>Bacteria</taxon>
        <taxon>Bacillati</taxon>
        <taxon>Actinomycetota</taxon>
        <taxon>Actinomycetes</taxon>
        <taxon>Kitasatosporales</taxon>
        <taxon>Streptomycetaceae</taxon>
        <taxon>Streptomyces</taxon>
    </lineage>
</organism>
<evidence type="ECO:0000256" key="7">
    <source>
        <dbReference type="ARBA" id="ARBA00022777"/>
    </source>
</evidence>
<keyword evidence="7 14" id="KW-0418">Kinase</keyword>
<reference evidence="14 15" key="1">
    <citation type="submission" date="2018-05" db="EMBL/GenBank/DDBJ databases">
        <title>Streptomyces venezuelae.</title>
        <authorList>
            <person name="Kim W."/>
            <person name="Lee N."/>
            <person name="Cho B.-K."/>
        </authorList>
    </citation>
    <scope>NUCLEOTIDE SEQUENCE [LARGE SCALE GENOMIC DNA]</scope>
    <source>
        <strain evidence="14 15">ATCC 21782</strain>
    </source>
</reference>
<evidence type="ECO:0000256" key="4">
    <source>
        <dbReference type="ARBA" id="ARBA00022553"/>
    </source>
</evidence>
<name>A0A5P2D2H9_STRVZ</name>
<dbReference type="InterPro" id="IPR005467">
    <property type="entry name" value="His_kinase_dom"/>
</dbReference>
<keyword evidence="5" id="KW-0808">Transferase</keyword>
<dbReference type="SMART" id="SM00304">
    <property type="entry name" value="HAMP"/>
    <property type="match status" value="1"/>
</dbReference>
<dbReference type="GO" id="GO:0005886">
    <property type="term" value="C:plasma membrane"/>
    <property type="evidence" value="ECO:0007669"/>
    <property type="project" value="UniProtKB-SubCell"/>
</dbReference>
<keyword evidence="4" id="KW-0597">Phosphoprotein</keyword>
<comment type="catalytic activity">
    <reaction evidence="1">
        <text>ATP + protein L-histidine = ADP + protein N-phospho-L-histidine.</text>
        <dbReference type="EC" id="2.7.13.3"/>
    </reaction>
</comment>
<dbReference type="OrthoDB" id="3224230at2"/>
<dbReference type="SUPFAM" id="SSF158472">
    <property type="entry name" value="HAMP domain-like"/>
    <property type="match status" value="1"/>
</dbReference>
<dbReference type="InterPro" id="IPR003660">
    <property type="entry name" value="HAMP_dom"/>
</dbReference>
<dbReference type="PANTHER" id="PTHR45436:SF1">
    <property type="entry name" value="SENSOR PROTEIN QSEC"/>
    <property type="match status" value="1"/>
</dbReference>
<feature type="domain" description="HAMP" evidence="13">
    <location>
        <begin position="133"/>
        <end position="186"/>
    </location>
</feature>
<evidence type="ECO:0000256" key="10">
    <source>
        <dbReference type="SAM" id="MobiDB-lite"/>
    </source>
</evidence>
<gene>
    <name evidence="14" type="ORF">DEJ50_13960</name>
</gene>
<proteinExistence type="predicted"/>
<dbReference type="Gene3D" id="3.30.565.10">
    <property type="entry name" value="Histidine kinase-like ATPase, C-terminal domain"/>
    <property type="match status" value="1"/>
</dbReference>
<dbReference type="InterPro" id="IPR050428">
    <property type="entry name" value="TCS_sensor_his_kinase"/>
</dbReference>
<dbReference type="InterPro" id="IPR003661">
    <property type="entry name" value="HisK_dim/P_dom"/>
</dbReference>
<keyword evidence="8 11" id="KW-1133">Transmembrane helix</keyword>
<dbReference type="GO" id="GO:0000155">
    <property type="term" value="F:phosphorelay sensor kinase activity"/>
    <property type="evidence" value="ECO:0007669"/>
    <property type="project" value="InterPro"/>
</dbReference>
<dbReference type="EMBL" id="CP029190">
    <property type="protein sequence ID" value="QES48760.1"/>
    <property type="molecule type" value="Genomic_DNA"/>
</dbReference>
<evidence type="ECO:0000313" key="14">
    <source>
        <dbReference type="EMBL" id="QES48760.1"/>
    </source>
</evidence>
<dbReference type="Pfam" id="PF02518">
    <property type="entry name" value="HATPase_c"/>
    <property type="match status" value="1"/>
</dbReference>
<dbReference type="Gene3D" id="1.10.287.130">
    <property type="match status" value="1"/>
</dbReference>
<evidence type="ECO:0000256" key="5">
    <source>
        <dbReference type="ARBA" id="ARBA00022679"/>
    </source>
</evidence>
<dbReference type="SUPFAM" id="SSF47384">
    <property type="entry name" value="Homodimeric domain of signal transducing histidine kinase"/>
    <property type="match status" value="1"/>
</dbReference>
<evidence type="ECO:0000256" key="11">
    <source>
        <dbReference type="SAM" id="Phobius"/>
    </source>
</evidence>
<evidence type="ECO:0000259" key="13">
    <source>
        <dbReference type="PROSITE" id="PS50885"/>
    </source>
</evidence>
<dbReference type="InterPro" id="IPR003594">
    <property type="entry name" value="HATPase_dom"/>
</dbReference>
<feature type="transmembrane region" description="Helical" evidence="11">
    <location>
        <begin position="109"/>
        <end position="132"/>
    </location>
</feature>
<dbReference type="PANTHER" id="PTHR45436">
    <property type="entry name" value="SENSOR HISTIDINE KINASE YKOH"/>
    <property type="match status" value="1"/>
</dbReference>
<keyword evidence="9" id="KW-0902">Two-component regulatory system</keyword>
<evidence type="ECO:0000256" key="8">
    <source>
        <dbReference type="ARBA" id="ARBA00022989"/>
    </source>
</evidence>
<dbReference type="Gene3D" id="6.10.340.10">
    <property type="match status" value="1"/>
</dbReference>
<dbReference type="RefSeq" id="WP_150208331.1">
    <property type="nucleotide sequence ID" value="NZ_CP029190.1"/>
</dbReference>
<dbReference type="Pfam" id="PF00512">
    <property type="entry name" value="HisKA"/>
    <property type="match status" value="1"/>
</dbReference>
<sequence>MRAAFPLPRSERARLTALYGSLLLLAGGGLVALVNVLFRNGLYASISGALTTTSVRPGMRLPVPAERMEPGDPGDPDHPGPTPSPEQLEQYRITQNLSTAAEQATLHDLLLVSLVALAVFAVLSMCLAWWMAGRVLRPVGVITETARRLSGENLHERIALQAPPGELKRLADTFDGMLDRMEHLVSAQRRFAANAAHELRTPLAVQRSAAEIGLAGDPPPEKVARIRTKLIDTATASEHLIESLLLLAVSEEGLSPAGTEEVDLAALAAAELAACDPADPAGVANLTVQRTLAPLPVTGDRLLLGHLIRNLLSNAIRHNRTAGRITLGTSADGLLTVSNTGAQIEPAEVPALLEPFRRRTERQHTPGEGAGLGLSIVASIARAHGAELAAEANPAPEGGLTVRIRFPVARPQSEVKSC</sequence>
<evidence type="ECO:0000256" key="3">
    <source>
        <dbReference type="ARBA" id="ARBA00012438"/>
    </source>
</evidence>
<dbReference type="AlphaFoldDB" id="A0A5P2D2H9"/>